<comment type="catalytic activity">
    <reaction evidence="11">
        <text>O-phospho-L-serine + H2O = L-serine + phosphate</text>
        <dbReference type="Rhea" id="RHEA:21208"/>
        <dbReference type="ChEBI" id="CHEBI:15377"/>
        <dbReference type="ChEBI" id="CHEBI:33384"/>
        <dbReference type="ChEBI" id="CHEBI:43474"/>
        <dbReference type="ChEBI" id="CHEBI:57524"/>
        <dbReference type="EC" id="3.1.3.3"/>
    </reaction>
</comment>
<evidence type="ECO:0000256" key="7">
    <source>
        <dbReference type="ARBA" id="ARBA00022801"/>
    </source>
</evidence>
<evidence type="ECO:0000256" key="8">
    <source>
        <dbReference type="ARBA" id="ARBA00022842"/>
    </source>
</evidence>
<dbReference type="GO" id="GO:0036424">
    <property type="term" value="F:L-phosphoserine phosphatase activity"/>
    <property type="evidence" value="ECO:0007669"/>
    <property type="project" value="InterPro"/>
</dbReference>
<dbReference type="SFLD" id="SFLDG01136">
    <property type="entry name" value="C1.6:_Phosphoserine_Phosphatas"/>
    <property type="match status" value="1"/>
</dbReference>
<dbReference type="SFLD" id="SFLDG01137">
    <property type="entry name" value="C1.6.1:_Phosphoserine_Phosphat"/>
    <property type="match status" value="1"/>
</dbReference>
<evidence type="ECO:0000256" key="10">
    <source>
        <dbReference type="ARBA" id="ARBA00031693"/>
    </source>
</evidence>
<keyword evidence="5" id="KW-0028">Amino-acid biosynthesis</keyword>
<accession>A0A4Y8X3S5</accession>
<evidence type="ECO:0000313" key="14">
    <source>
        <dbReference type="Proteomes" id="UP000560081"/>
    </source>
</evidence>
<comment type="cofactor">
    <cofactor evidence="1">
        <name>Mg(2+)</name>
        <dbReference type="ChEBI" id="CHEBI:18420"/>
    </cofactor>
</comment>
<dbReference type="OrthoDB" id="9792539at2"/>
<keyword evidence="8" id="KW-0460">Magnesium</keyword>
<dbReference type="GO" id="GO:0000287">
    <property type="term" value="F:magnesium ion binding"/>
    <property type="evidence" value="ECO:0007669"/>
    <property type="project" value="TreeGrafter"/>
</dbReference>
<organism evidence="13 14">
    <name type="scientific">Micrococcus flavus</name>
    <dbReference type="NCBI Taxonomy" id="384602"/>
    <lineage>
        <taxon>Bacteria</taxon>
        <taxon>Bacillati</taxon>
        <taxon>Actinomycetota</taxon>
        <taxon>Actinomycetes</taxon>
        <taxon>Micrococcales</taxon>
        <taxon>Micrococcaceae</taxon>
        <taxon>Micrococcus</taxon>
    </lineage>
</organism>
<proteinExistence type="inferred from homology"/>
<dbReference type="InterPro" id="IPR004469">
    <property type="entry name" value="PSP"/>
</dbReference>
<comment type="caution">
    <text evidence="13">The sequence shown here is derived from an EMBL/GenBank/DDBJ whole genome shotgun (WGS) entry which is preliminary data.</text>
</comment>
<dbReference type="InterPro" id="IPR023214">
    <property type="entry name" value="HAD_sf"/>
</dbReference>
<protein>
    <recommendedName>
        <fullName evidence="4">phosphoserine phosphatase</fullName>
        <ecNumber evidence="4">3.1.3.3</ecNumber>
    </recommendedName>
    <alternativeName>
        <fullName evidence="10">O-phosphoserine phosphohydrolase</fullName>
    </alternativeName>
</protein>
<evidence type="ECO:0000256" key="11">
    <source>
        <dbReference type="ARBA" id="ARBA00048138"/>
    </source>
</evidence>
<dbReference type="Proteomes" id="UP000560081">
    <property type="component" value="Unassembled WGS sequence"/>
</dbReference>
<dbReference type="SFLD" id="SFLDF00029">
    <property type="entry name" value="phosphoserine_phosphatase"/>
    <property type="match status" value="1"/>
</dbReference>
<evidence type="ECO:0000256" key="9">
    <source>
        <dbReference type="ARBA" id="ARBA00023299"/>
    </source>
</evidence>
<evidence type="ECO:0000256" key="5">
    <source>
        <dbReference type="ARBA" id="ARBA00022605"/>
    </source>
</evidence>
<evidence type="ECO:0000256" key="2">
    <source>
        <dbReference type="ARBA" id="ARBA00005135"/>
    </source>
</evidence>
<evidence type="ECO:0000313" key="13">
    <source>
        <dbReference type="EMBL" id="MBB4882683.1"/>
    </source>
</evidence>
<evidence type="ECO:0000256" key="6">
    <source>
        <dbReference type="ARBA" id="ARBA00022723"/>
    </source>
</evidence>
<keyword evidence="14" id="KW-1185">Reference proteome</keyword>
<dbReference type="InterPro" id="IPR050582">
    <property type="entry name" value="HAD-like_SerB"/>
</dbReference>
<keyword evidence="9" id="KW-0718">Serine biosynthesis</keyword>
<evidence type="ECO:0000256" key="3">
    <source>
        <dbReference type="ARBA" id="ARBA00009184"/>
    </source>
</evidence>
<dbReference type="SFLD" id="SFLDS00003">
    <property type="entry name" value="Haloacid_Dehalogenase"/>
    <property type="match status" value="1"/>
</dbReference>
<comment type="catalytic activity">
    <reaction evidence="12">
        <text>O-phospho-D-serine + H2O = D-serine + phosphate</text>
        <dbReference type="Rhea" id="RHEA:24873"/>
        <dbReference type="ChEBI" id="CHEBI:15377"/>
        <dbReference type="ChEBI" id="CHEBI:35247"/>
        <dbReference type="ChEBI" id="CHEBI:43474"/>
        <dbReference type="ChEBI" id="CHEBI:58680"/>
        <dbReference type="EC" id="3.1.3.3"/>
    </reaction>
</comment>
<evidence type="ECO:0000256" key="4">
    <source>
        <dbReference type="ARBA" id="ARBA00012640"/>
    </source>
</evidence>
<keyword evidence="6" id="KW-0479">Metal-binding</keyword>
<dbReference type="PANTHER" id="PTHR43344">
    <property type="entry name" value="PHOSPHOSERINE PHOSPHATASE"/>
    <property type="match status" value="1"/>
</dbReference>
<dbReference type="SUPFAM" id="SSF56784">
    <property type="entry name" value="HAD-like"/>
    <property type="match status" value="1"/>
</dbReference>
<dbReference type="Pfam" id="PF12710">
    <property type="entry name" value="HAD"/>
    <property type="match status" value="1"/>
</dbReference>
<dbReference type="PANTHER" id="PTHR43344:SF2">
    <property type="entry name" value="PHOSPHOSERINE PHOSPHATASE"/>
    <property type="match status" value="1"/>
</dbReference>
<dbReference type="NCBIfam" id="TIGR01488">
    <property type="entry name" value="HAD-SF-IB"/>
    <property type="match status" value="1"/>
</dbReference>
<dbReference type="RefSeq" id="WP_135027515.1">
    <property type="nucleotide sequence ID" value="NZ_BMLA01000001.1"/>
</dbReference>
<dbReference type="EMBL" id="JACHMC010000001">
    <property type="protein sequence ID" value="MBB4882683.1"/>
    <property type="molecule type" value="Genomic_DNA"/>
</dbReference>
<dbReference type="AlphaFoldDB" id="A0A4Y8X3S5"/>
<dbReference type="UniPathway" id="UPA00135">
    <property type="reaction ID" value="UER00198"/>
</dbReference>
<dbReference type="GO" id="GO:0006564">
    <property type="term" value="P:L-serine biosynthetic process"/>
    <property type="evidence" value="ECO:0007669"/>
    <property type="project" value="UniProtKB-KW"/>
</dbReference>
<dbReference type="GO" id="GO:0005737">
    <property type="term" value="C:cytoplasm"/>
    <property type="evidence" value="ECO:0007669"/>
    <property type="project" value="TreeGrafter"/>
</dbReference>
<dbReference type="NCBIfam" id="TIGR00338">
    <property type="entry name" value="serB"/>
    <property type="match status" value="1"/>
</dbReference>
<reference evidence="13 14" key="1">
    <citation type="submission" date="2020-08" db="EMBL/GenBank/DDBJ databases">
        <title>Sequencing the genomes of 1000 actinobacteria strains.</title>
        <authorList>
            <person name="Klenk H.-P."/>
        </authorList>
    </citation>
    <scope>NUCLEOTIDE SEQUENCE [LARGE SCALE GENOMIC DNA]</scope>
    <source>
        <strain evidence="13 14">DSM 19079</strain>
    </source>
</reference>
<evidence type="ECO:0000256" key="12">
    <source>
        <dbReference type="ARBA" id="ARBA00048523"/>
    </source>
</evidence>
<dbReference type="InterPro" id="IPR036412">
    <property type="entry name" value="HAD-like_sf"/>
</dbReference>
<evidence type="ECO:0000256" key="1">
    <source>
        <dbReference type="ARBA" id="ARBA00001946"/>
    </source>
</evidence>
<name>A0A4Y8X3S5_9MICC</name>
<gene>
    <name evidence="13" type="ORF">BJ976_001034</name>
</gene>
<sequence length="283" mass="29342">MSRLRHLIHRALSPADAAAPRADRPAGVPAGAEALHAEGPDGTVLQGWRWRGSEEAPAPAGWAAAVLPGELADAERPLVVTDVDSTLIRQEVIELLAAHAGREAEVAAVTERAMRGELDFAQSLHARVETLAGLPASVVDDVVARVEPTDGAVELVAAVAAAGGRVCAVSGGFTQVLEPLAERWGLHASAANTLEVIDGRLTGRILGHVVDRAAKARMLRHWAEEAGTAAELTVALGDGANDIDLLAAAGCGIAVCAKPALREHADVQLDVPSLTPVRWLLGL</sequence>
<dbReference type="Gene3D" id="3.40.50.1000">
    <property type="entry name" value="HAD superfamily/HAD-like"/>
    <property type="match status" value="1"/>
</dbReference>
<dbReference type="EC" id="3.1.3.3" evidence="4"/>
<comment type="pathway">
    <text evidence="2">Amino-acid biosynthesis; L-serine biosynthesis; L-serine from 3-phospho-D-glycerate: step 3/3.</text>
</comment>
<keyword evidence="7 13" id="KW-0378">Hydrolase</keyword>
<comment type="similarity">
    <text evidence="3">Belongs to the HAD-like hydrolase superfamily. SerB family.</text>
</comment>